<accession>A0A246GHC5</accession>
<dbReference type="AlphaFoldDB" id="A0A246GHC5"/>
<protein>
    <recommendedName>
        <fullName evidence="3">Copper resistance protein NlpE</fullName>
    </recommendedName>
</protein>
<proteinExistence type="predicted"/>
<evidence type="ECO:0008006" key="3">
    <source>
        <dbReference type="Google" id="ProtNLM"/>
    </source>
</evidence>
<dbReference type="Pfam" id="PF04170">
    <property type="entry name" value="NlpE"/>
    <property type="match status" value="1"/>
</dbReference>
<comment type="caution">
    <text evidence="1">The sequence shown here is derived from an EMBL/GenBank/DDBJ whole genome shotgun (WGS) entry which is preliminary data.</text>
</comment>
<organism evidence="1 2">
    <name type="scientific">Flavobacterium davisii</name>
    <dbReference type="NCBI Taxonomy" id="2906077"/>
    <lineage>
        <taxon>Bacteria</taxon>
        <taxon>Pseudomonadati</taxon>
        <taxon>Bacteroidota</taxon>
        <taxon>Flavobacteriia</taxon>
        <taxon>Flavobacteriales</taxon>
        <taxon>Flavobacteriaceae</taxon>
        <taxon>Flavobacterium</taxon>
    </lineage>
</organism>
<dbReference type="EMBL" id="MTCZ01000104">
    <property type="protein sequence ID" value="OWP83544.1"/>
    <property type="molecule type" value="Genomic_DNA"/>
</dbReference>
<sequence>MRKYWQDYWIIKIKYLNQIMKKIALILLSTGFALFTNCKKNETGATPAPQEQTNDVSNNFTGMYSGTTPCADCLGIYTHITFKNDGTVAKSTMYLDSDDTSLNEYGTWTKNNDIIEIKIENSSNEYYAVKPNNTLVMLNKDKKEVTGELSKNYIFEKTAVYTTAELNGIYHTEQSGKGYNQILELKADNDSIYNVKVSFTGAPKGCTFEGKGQLINNQIDLELNKINKDLKGTMTILFKDKTSAEIFTSKFDDRLALNFFCGGGGSLAGEYWKK</sequence>
<reference evidence="1 2" key="1">
    <citation type="journal article" date="2017" name="Infect. Genet. Evol.">
        <title>Comparative genome analysis of fish pathogen Flavobacterium columnare reveals extensive sequence diversity within the species.</title>
        <authorList>
            <person name="Kayansamruaj P."/>
            <person name="Dong H.T."/>
            <person name="Hirono I."/>
            <person name="Kondo H."/>
            <person name="Senapin S."/>
            <person name="Rodkhum C."/>
        </authorList>
    </citation>
    <scope>NUCLEOTIDE SEQUENCE [LARGE SCALE GENOMIC DNA]</scope>
    <source>
        <strain evidence="1 2">1215</strain>
    </source>
</reference>
<evidence type="ECO:0000313" key="1">
    <source>
        <dbReference type="EMBL" id="OWP83544.1"/>
    </source>
</evidence>
<dbReference type="InterPro" id="IPR007298">
    <property type="entry name" value="Cu-R_lipoprotein_NlpE"/>
</dbReference>
<gene>
    <name evidence="1" type="ORF">BWK59_09965</name>
</gene>
<dbReference type="Proteomes" id="UP000197768">
    <property type="component" value="Unassembled WGS sequence"/>
</dbReference>
<name>A0A246GHC5_9FLAO</name>
<dbReference type="Gene3D" id="2.40.128.640">
    <property type="match status" value="1"/>
</dbReference>
<evidence type="ECO:0000313" key="2">
    <source>
        <dbReference type="Proteomes" id="UP000197768"/>
    </source>
</evidence>